<dbReference type="AlphaFoldDB" id="A0A2Z4FGM0"/>
<proteinExistence type="predicted"/>
<protein>
    <submittedName>
        <fullName evidence="1">Uncharacterized protein</fullName>
    </submittedName>
</protein>
<dbReference type="KEGG" id="bsed:DN745_01785"/>
<dbReference type="EMBL" id="CP030032">
    <property type="protein sequence ID" value="AWV88132.1"/>
    <property type="molecule type" value="Genomic_DNA"/>
</dbReference>
<evidence type="ECO:0000313" key="1">
    <source>
        <dbReference type="EMBL" id="AWV88132.1"/>
    </source>
</evidence>
<dbReference type="Proteomes" id="UP000249799">
    <property type="component" value="Chromosome"/>
</dbReference>
<dbReference type="OrthoDB" id="5525661at2"/>
<keyword evidence="2" id="KW-1185">Reference proteome</keyword>
<sequence length="337" mass="37471">MSAAQTRELSGPQEADYIGRLGRIIRSARLNLHYPEARALRSHLGCMDPRVHRGLYPGVQVNLASGLPSYREWTRVQTDVQIAAEQLQKLGARAELERQARASDASIYQKLLHKHDYYSQIQGRELASLGQMTVALRKIDARSRTGYFNIVLDKLEASGLFVRYSIQLAQTHSAWSQPLVRLDAENAEHTEQLKSLVYKCTALGSESTFIKLAALGGVRVERVVRGSVGPIIWRAEDAPDVLRPLMEAGGPTGFIAQFGLDMLADDVAEDRQNDPLGARVQTDAQFSSKMRAALKVARQKSGVNIFGDRKFVVPRHMMAPLRDFCAARGTQNLIYSI</sequence>
<organism evidence="1 2">
    <name type="scientific">Bradymonas sediminis</name>
    <dbReference type="NCBI Taxonomy" id="1548548"/>
    <lineage>
        <taxon>Bacteria</taxon>
        <taxon>Deltaproteobacteria</taxon>
        <taxon>Bradymonadales</taxon>
        <taxon>Bradymonadaceae</taxon>
        <taxon>Bradymonas</taxon>
    </lineage>
</organism>
<reference evidence="1 2" key="1">
    <citation type="submission" date="2018-06" db="EMBL/GenBank/DDBJ databases">
        <title>Lujinxingia sediminis gen. nov. sp. nov., a new facultative anaerobic member of the class Deltaproteobacteria, and proposal of Lujinxingaceae fam. nov.</title>
        <authorList>
            <person name="Guo L.-Y."/>
            <person name="Li C.-M."/>
            <person name="Wang S."/>
            <person name="Du Z.-J."/>
        </authorList>
    </citation>
    <scope>NUCLEOTIDE SEQUENCE [LARGE SCALE GENOMIC DNA]</scope>
    <source>
        <strain evidence="1 2">FA350</strain>
    </source>
</reference>
<dbReference type="RefSeq" id="WP_111331604.1">
    <property type="nucleotide sequence ID" value="NZ_CP030032.1"/>
</dbReference>
<gene>
    <name evidence="1" type="ORF">DN745_01785</name>
</gene>
<evidence type="ECO:0000313" key="2">
    <source>
        <dbReference type="Proteomes" id="UP000249799"/>
    </source>
</evidence>
<accession>A0A2Z4FGM0</accession>
<name>A0A2Z4FGM0_9DELT</name>